<reference evidence="3" key="1">
    <citation type="submission" date="2018-09" db="EMBL/GenBank/DDBJ databases">
        <authorList>
            <person name="Tuo L."/>
        </authorList>
    </citation>
    <scope>NUCLEOTIDE SEQUENCE [LARGE SCALE GENOMIC DNA]</scope>
    <source>
        <strain evidence="3">M2BS4Y-1</strain>
    </source>
</reference>
<dbReference type="Pfam" id="PF13400">
    <property type="entry name" value="Tad"/>
    <property type="match status" value="1"/>
</dbReference>
<gene>
    <name evidence="2" type="ORF">D3218_18480</name>
</gene>
<dbReference type="Gene3D" id="3.40.50.410">
    <property type="entry name" value="von Willebrand factor, type A domain"/>
    <property type="match status" value="1"/>
</dbReference>
<name>A0A3A1WHL2_9HYPH</name>
<dbReference type="Proteomes" id="UP000265750">
    <property type="component" value="Unassembled WGS sequence"/>
</dbReference>
<organism evidence="2 3">
    <name type="scientific">Aureimonas flava</name>
    <dbReference type="NCBI Taxonomy" id="2320271"/>
    <lineage>
        <taxon>Bacteria</taxon>
        <taxon>Pseudomonadati</taxon>
        <taxon>Pseudomonadota</taxon>
        <taxon>Alphaproteobacteria</taxon>
        <taxon>Hyphomicrobiales</taxon>
        <taxon>Aurantimonadaceae</taxon>
        <taxon>Aureimonas</taxon>
    </lineage>
</organism>
<dbReference type="EMBL" id="QYRN01000014">
    <property type="protein sequence ID" value="RIX97561.1"/>
    <property type="molecule type" value="Genomic_DNA"/>
</dbReference>
<evidence type="ECO:0000313" key="2">
    <source>
        <dbReference type="EMBL" id="RIX97561.1"/>
    </source>
</evidence>
<evidence type="ECO:0000259" key="1">
    <source>
        <dbReference type="Pfam" id="PF13400"/>
    </source>
</evidence>
<dbReference type="SUPFAM" id="SSF53300">
    <property type="entry name" value="vWA-like"/>
    <property type="match status" value="1"/>
</dbReference>
<protein>
    <submittedName>
        <fullName evidence="2">Pilus assembly protein</fullName>
    </submittedName>
</protein>
<accession>A0A3A1WHL2</accession>
<sequence length="468" mass="50798">MRPAAPPESSFKRNRRGSIPVMTALLLVPMVLAAGGAVDLVVHERGRLALQDALDRGTLAAASLTQTEDAETVVRSFLKSVPNGDTATLTVTEEKTLTRRKVSASARINYPTTFLQLAQIDNLGIVGSSTAEEARKNVELSLVLDISGSMLDNGGMTQLRPAAKSFLDIVLKEDMAPTTSVSVIPFAGQVNLGEKVFTYLTSAEYNGRTAPYSRWATGNSYSWCLEMTTGDFASGKPSFYDRDQAPHFSYYNINASGKQPWWCPTVPTVTYMTNDLTTLKAKIDALAPYDGTGTAYGMKWAELLLNPSMRPALQTIRTRNLATIPSAFSARPADFTDTDTLKFIVLMTDGQIGFQPRPTTANTKPDSRYVVTTRNITGSYGTTTNNYAAGFNAFTDAQAKAFYKQVCAYTKAEGITIFTIAFKVSTAIAADIAECASKPAYAYKVDGLDMTEAFQSIATSMQKIRITQ</sequence>
<comment type="caution">
    <text evidence="2">The sequence shown here is derived from an EMBL/GenBank/DDBJ whole genome shotgun (WGS) entry which is preliminary data.</text>
</comment>
<proteinExistence type="predicted"/>
<dbReference type="InterPro" id="IPR028087">
    <property type="entry name" value="Tad_N"/>
</dbReference>
<keyword evidence="3" id="KW-1185">Reference proteome</keyword>
<dbReference type="RefSeq" id="WP_119541558.1">
    <property type="nucleotide sequence ID" value="NZ_QYRN01000014.1"/>
</dbReference>
<dbReference type="AlphaFoldDB" id="A0A3A1WHL2"/>
<dbReference type="OrthoDB" id="7522752at2"/>
<evidence type="ECO:0000313" key="3">
    <source>
        <dbReference type="Proteomes" id="UP000265750"/>
    </source>
</evidence>
<dbReference type="InterPro" id="IPR036465">
    <property type="entry name" value="vWFA_dom_sf"/>
</dbReference>
<feature type="domain" description="Putative Flp pilus-assembly TadG-like N-terminal" evidence="1">
    <location>
        <begin position="17"/>
        <end position="63"/>
    </location>
</feature>